<reference evidence="3" key="2">
    <citation type="submission" date="2025-08" db="UniProtKB">
        <authorList>
            <consortium name="Ensembl"/>
        </authorList>
    </citation>
    <scope>IDENTIFICATION</scope>
</reference>
<feature type="compositionally biased region" description="Basic and acidic residues" evidence="2">
    <location>
        <begin position="234"/>
        <end position="246"/>
    </location>
</feature>
<feature type="compositionally biased region" description="Polar residues" evidence="2">
    <location>
        <begin position="215"/>
        <end position="233"/>
    </location>
</feature>
<evidence type="ECO:0000256" key="1">
    <source>
        <dbReference type="ARBA" id="ARBA00008315"/>
    </source>
</evidence>
<dbReference type="Proteomes" id="UP000265040">
    <property type="component" value="Chromosome 21"/>
</dbReference>
<organism evidence="3 4">
    <name type="scientific">Anabas testudineus</name>
    <name type="common">Climbing perch</name>
    <name type="synonym">Anthias testudineus</name>
    <dbReference type="NCBI Taxonomy" id="64144"/>
    <lineage>
        <taxon>Eukaryota</taxon>
        <taxon>Metazoa</taxon>
        <taxon>Chordata</taxon>
        <taxon>Craniata</taxon>
        <taxon>Vertebrata</taxon>
        <taxon>Euteleostomi</taxon>
        <taxon>Actinopterygii</taxon>
        <taxon>Neopterygii</taxon>
        <taxon>Teleostei</taxon>
        <taxon>Neoteleostei</taxon>
        <taxon>Acanthomorphata</taxon>
        <taxon>Anabantaria</taxon>
        <taxon>Anabantiformes</taxon>
        <taxon>Anabantoidei</taxon>
        <taxon>Anabantidae</taxon>
        <taxon>Anabas</taxon>
    </lineage>
</organism>
<sequence length="273" mass="31802">MQHRAYQPLLPASNKYLQQKWDKASYDLHRTKVRSSILTPDFDLKLETFLFLFYCDKLEEEWTMKIERENKMLMEKISHIMRTTGGVDNRNNYEQKRSVRLELLRITKENQMILLRLSQCRPHYNVRSWHEDWLKTLKVMDSITRYPQRRGQETVSKKSSGCDQKQKMSSDEATQSNKTIGIAKCEENENRTEDTVSKIQQDEDTKPFPEPNGPEKSTSPDTSENGGSSVKIQSTDKHPRSDERSFSPDGSELSNSPHTHKTHEQETTSTEDG</sequence>
<evidence type="ECO:0000313" key="3">
    <source>
        <dbReference type="Ensembl" id="ENSATEP00000008558.2"/>
    </source>
</evidence>
<dbReference type="PANTHER" id="PTHR33768:SF7">
    <property type="entry name" value="CFAP97 DOMAIN CONTAINING 2"/>
    <property type="match status" value="1"/>
</dbReference>
<dbReference type="InterPro" id="IPR038792">
    <property type="entry name" value="CFAP97D1/2"/>
</dbReference>
<accession>A0A3Q1HU00</accession>
<dbReference type="STRING" id="64144.ENSATEP00000008558"/>
<dbReference type="Pfam" id="PF13879">
    <property type="entry name" value="Hmw_CFAP97"/>
    <property type="match status" value="1"/>
</dbReference>
<dbReference type="GeneTree" id="ENSGT00940000164099"/>
<protein>
    <submittedName>
        <fullName evidence="3">Uncharacterized protein</fullName>
    </submittedName>
</protein>
<reference evidence="3" key="1">
    <citation type="submission" date="2021-04" db="EMBL/GenBank/DDBJ databases">
        <authorList>
            <consortium name="Wellcome Sanger Institute Data Sharing"/>
        </authorList>
    </citation>
    <scope>NUCLEOTIDE SEQUENCE [LARGE SCALE GENOMIC DNA]</scope>
</reference>
<evidence type="ECO:0000313" key="4">
    <source>
        <dbReference type="Proteomes" id="UP000265040"/>
    </source>
</evidence>
<name>A0A3Q1HU00_ANATE</name>
<evidence type="ECO:0000256" key="2">
    <source>
        <dbReference type="SAM" id="MobiDB-lite"/>
    </source>
</evidence>
<dbReference type="InParanoid" id="A0A3Q1HU00"/>
<dbReference type="InterPro" id="IPR029488">
    <property type="entry name" value="Hmw/CFAP97"/>
</dbReference>
<dbReference type="OrthoDB" id="2163395at2759"/>
<dbReference type="AlphaFoldDB" id="A0A3Q1HU00"/>
<keyword evidence="4" id="KW-1185">Reference proteome</keyword>
<dbReference type="PANTHER" id="PTHR33768">
    <property type="entry name" value="MIP11318P"/>
    <property type="match status" value="1"/>
</dbReference>
<feature type="compositionally biased region" description="Basic and acidic residues" evidence="2">
    <location>
        <begin position="184"/>
        <end position="207"/>
    </location>
</feature>
<proteinExistence type="inferred from homology"/>
<dbReference type="Ensembl" id="ENSATET00000008708.2">
    <property type="protein sequence ID" value="ENSATEP00000008558.2"/>
    <property type="gene ID" value="ENSATEG00000006006.2"/>
</dbReference>
<feature type="region of interest" description="Disordered" evidence="2">
    <location>
        <begin position="148"/>
        <end position="273"/>
    </location>
</feature>
<reference evidence="3" key="3">
    <citation type="submission" date="2025-09" db="UniProtKB">
        <authorList>
            <consortium name="Ensembl"/>
        </authorList>
    </citation>
    <scope>IDENTIFICATION</scope>
</reference>
<comment type="similarity">
    <text evidence="1">Belongs to the CFAP97 family.</text>
</comment>